<reference evidence="1 2" key="1">
    <citation type="submission" date="2018-08" db="EMBL/GenBank/DDBJ databases">
        <title>Genome and evolution of the arbuscular mycorrhizal fungus Diversispora epigaea (formerly Glomus versiforme) and its bacterial endosymbionts.</title>
        <authorList>
            <person name="Sun X."/>
            <person name="Fei Z."/>
            <person name="Harrison M."/>
        </authorList>
    </citation>
    <scope>NUCLEOTIDE SEQUENCE [LARGE SCALE GENOMIC DNA]</scope>
    <source>
        <strain evidence="1 2">IT104</strain>
    </source>
</reference>
<comment type="caution">
    <text evidence="1">The sequence shown here is derived from an EMBL/GenBank/DDBJ whole genome shotgun (WGS) entry which is preliminary data.</text>
</comment>
<gene>
    <name evidence="1" type="ORF">Glove_227g110</name>
</gene>
<sequence length="166" mass="19418">MNCKNTISLPPSKKQKKKALQELIHILKYFKEQDLLKNEFAGTAIHKINEGLEFKFPMNTMNNGLHSYEIYVLNKVVQDIYLPFSTKAIKRTFDDIVNIVHYIFYVEICQEQRTIDCTLVVRENAICENCFKLKKTLQQIQQRILTGVNSTKTIYASKEIQLINKK</sequence>
<protein>
    <submittedName>
        <fullName evidence="1">Uncharacterized protein</fullName>
    </submittedName>
</protein>
<keyword evidence="2" id="KW-1185">Reference proteome</keyword>
<name>A0A397ILU4_9GLOM</name>
<dbReference type="AlphaFoldDB" id="A0A397ILU4"/>
<dbReference type="EMBL" id="PQFF01000210">
    <property type="protein sequence ID" value="RHZ74154.1"/>
    <property type="molecule type" value="Genomic_DNA"/>
</dbReference>
<evidence type="ECO:0000313" key="1">
    <source>
        <dbReference type="EMBL" id="RHZ74154.1"/>
    </source>
</evidence>
<dbReference type="Proteomes" id="UP000266861">
    <property type="component" value="Unassembled WGS sequence"/>
</dbReference>
<dbReference type="OrthoDB" id="2444511at2759"/>
<proteinExistence type="predicted"/>
<accession>A0A397ILU4</accession>
<evidence type="ECO:0000313" key="2">
    <source>
        <dbReference type="Proteomes" id="UP000266861"/>
    </source>
</evidence>
<organism evidence="1 2">
    <name type="scientific">Diversispora epigaea</name>
    <dbReference type="NCBI Taxonomy" id="1348612"/>
    <lineage>
        <taxon>Eukaryota</taxon>
        <taxon>Fungi</taxon>
        <taxon>Fungi incertae sedis</taxon>
        <taxon>Mucoromycota</taxon>
        <taxon>Glomeromycotina</taxon>
        <taxon>Glomeromycetes</taxon>
        <taxon>Diversisporales</taxon>
        <taxon>Diversisporaceae</taxon>
        <taxon>Diversispora</taxon>
    </lineage>
</organism>